<reference evidence="2 3" key="1">
    <citation type="submission" date="2020-04" db="EMBL/GenBank/DDBJ databases">
        <authorList>
            <person name="Liu S."/>
        </authorList>
    </citation>
    <scope>NUCLEOTIDE SEQUENCE [LARGE SCALE GENOMIC DNA]</scope>
    <source>
        <strain evidence="2 3">CGMCC 1.15091</strain>
    </source>
</reference>
<evidence type="ECO:0000313" key="2">
    <source>
        <dbReference type="EMBL" id="NKX52279.1"/>
    </source>
</evidence>
<feature type="non-terminal residue" evidence="2">
    <location>
        <position position="1"/>
    </location>
</feature>
<keyword evidence="3" id="KW-1185">Reference proteome</keyword>
<comment type="caution">
    <text evidence="2">The sequence shown here is derived from an EMBL/GenBank/DDBJ whole genome shotgun (WGS) entry which is preliminary data.</text>
</comment>
<evidence type="ECO:0000313" key="3">
    <source>
        <dbReference type="Proteomes" id="UP000523795"/>
    </source>
</evidence>
<accession>A0ABX1JVC5</accession>
<feature type="domain" description="LytR/CpsA/Psr regulator C-terminal" evidence="1">
    <location>
        <begin position="4"/>
        <end position="55"/>
    </location>
</feature>
<dbReference type="InterPro" id="IPR027381">
    <property type="entry name" value="LytR/CpsA/Psr_C"/>
</dbReference>
<dbReference type="EMBL" id="JAAZSR010000470">
    <property type="protein sequence ID" value="NKX52279.1"/>
    <property type="molecule type" value="Genomic_DNA"/>
</dbReference>
<dbReference type="Proteomes" id="UP000523795">
    <property type="component" value="Unassembled WGS sequence"/>
</dbReference>
<proteinExistence type="predicted"/>
<protein>
    <submittedName>
        <fullName evidence="2">LytR C-terminal domain-containing protein</fullName>
    </submittedName>
</protein>
<sequence>DNWTGAALANSVIFYNPGQEANARELSALLNIGDVRATGQGEISQGLTVVLGPGFQ</sequence>
<dbReference type="Pfam" id="PF13399">
    <property type="entry name" value="LytR_C"/>
    <property type="match status" value="1"/>
</dbReference>
<name>A0ABX1JVC5_9MICC</name>
<organism evidence="2 3">
    <name type="scientific">Arthrobacter deserti</name>
    <dbReference type="NCBI Taxonomy" id="1742687"/>
    <lineage>
        <taxon>Bacteria</taxon>
        <taxon>Bacillati</taxon>
        <taxon>Actinomycetota</taxon>
        <taxon>Actinomycetes</taxon>
        <taxon>Micrococcales</taxon>
        <taxon>Micrococcaceae</taxon>
        <taxon>Arthrobacter</taxon>
    </lineage>
</organism>
<gene>
    <name evidence="2" type="ORF">HER39_17225</name>
</gene>
<evidence type="ECO:0000259" key="1">
    <source>
        <dbReference type="Pfam" id="PF13399"/>
    </source>
</evidence>